<dbReference type="NCBIfam" id="TIGR00369">
    <property type="entry name" value="unchar_dom_1"/>
    <property type="match status" value="1"/>
</dbReference>
<evidence type="ECO:0000313" key="10">
    <source>
        <dbReference type="Proteomes" id="UP000186216"/>
    </source>
</evidence>
<dbReference type="Pfam" id="PF03061">
    <property type="entry name" value="4HBT"/>
    <property type="match status" value="1"/>
</dbReference>
<dbReference type="PANTHER" id="PTHR43240">
    <property type="entry name" value="1,4-DIHYDROXY-2-NAPHTHOYL-COA THIOESTERASE 1"/>
    <property type="match status" value="1"/>
</dbReference>
<proteinExistence type="inferred from homology"/>
<evidence type="ECO:0000256" key="3">
    <source>
        <dbReference type="ARBA" id="ARBA00036002"/>
    </source>
</evidence>
<dbReference type="Gene3D" id="3.10.129.10">
    <property type="entry name" value="Hotdog Thioesterase"/>
    <property type="match status" value="1"/>
</dbReference>
<evidence type="ECO:0000256" key="7">
    <source>
        <dbReference type="ARBA" id="ARBA00048062"/>
    </source>
</evidence>
<dbReference type="AlphaFoldDB" id="A0AA46A6T9"/>
<evidence type="ECO:0000259" key="8">
    <source>
        <dbReference type="Pfam" id="PF03061"/>
    </source>
</evidence>
<name>A0AA46A6T9_9RHOB</name>
<evidence type="ECO:0000256" key="6">
    <source>
        <dbReference type="ARBA" id="ARBA00040062"/>
    </source>
</evidence>
<comment type="similarity">
    <text evidence="4">Belongs to the YigI thioesterase family.</text>
</comment>
<dbReference type="Proteomes" id="UP000186216">
    <property type="component" value="Unassembled WGS sequence"/>
</dbReference>
<gene>
    <name evidence="9" type="ORF">SAMN05421772_11362</name>
</gene>
<dbReference type="InterPro" id="IPR006683">
    <property type="entry name" value="Thioestr_dom"/>
</dbReference>
<protein>
    <recommendedName>
        <fullName evidence="6">Medium/long-chain acyl-CoA thioesterase YigI</fullName>
        <ecNumber evidence="5">3.1.2.20</ecNumber>
    </recommendedName>
</protein>
<comment type="catalytic activity">
    <reaction evidence="3">
        <text>a long-chain fatty acyl-CoA + H2O = a long-chain fatty acid + CoA + H(+)</text>
        <dbReference type="Rhea" id="RHEA:67680"/>
        <dbReference type="ChEBI" id="CHEBI:15377"/>
        <dbReference type="ChEBI" id="CHEBI:15378"/>
        <dbReference type="ChEBI" id="CHEBI:57287"/>
        <dbReference type="ChEBI" id="CHEBI:57560"/>
        <dbReference type="ChEBI" id="CHEBI:83139"/>
    </reaction>
</comment>
<keyword evidence="1" id="KW-0378">Hydrolase</keyword>
<feature type="domain" description="Thioesterase" evidence="8">
    <location>
        <begin position="49"/>
        <end position="122"/>
    </location>
</feature>
<evidence type="ECO:0000256" key="1">
    <source>
        <dbReference type="ARBA" id="ARBA00022801"/>
    </source>
</evidence>
<evidence type="ECO:0000256" key="2">
    <source>
        <dbReference type="ARBA" id="ARBA00035880"/>
    </source>
</evidence>
<organism evidence="9 10">
    <name type="scientific">Paracoccus saliphilus</name>
    <dbReference type="NCBI Taxonomy" id="405559"/>
    <lineage>
        <taxon>Bacteria</taxon>
        <taxon>Pseudomonadati</taxon>
        <taxon>Pseudomonadota</taxon>
        <taxon>Alphaproteobacteria</taxon>
        <taxon>Rhodobacterales</taxon>
        <taxon>Paracoccaceae</taxon>
        <taxon>Paracoccus</taxon>
    </lineage>
</organism>
<dbReference type="EMBL" id="FTOU01000013">
    <property type="protein sequence ID" value="SIT03474.1"/>
    <property type="molecule type" value="Genomic_DNA"/>
</dbReference>
<comment type="caution">
    <text evidence="9">The sequence shown here is derived from an EMBL/GenBank/DDBJ whole genome shotgun (WGS) entry which is preliminary data.</text>
</comment>
<dbReference type="InterPro" id="IPR029069">
    <property type="entry name" value="HotDog_dom_sf"/>
</dbReference>
<sequence>MNQDAMLDLARSIFTKQAFTRYLGAELVDLSENAAIIELPLRDELRQQHGYAHGGALSYLADNTLTFAGGMALKGDALTSEFKINYLRPAKAALIRAEASAISVSGRQAVCRCDIFAIDDEEKTLCATAQGTVVRVSNE</sequence>
<evidence type="ECO:0000256" key="4">
    <source>
        <dbReference type="ARBA" id="ARBA00038381"/>
    </source>
</evidence>
<dbReference type="GO" id="GO:0047617">
    <property type="term" value="F:fatty acyl-CoA hydrolase activity"/>
    <property type="evidence" value="ECO:0007669"/>
    <property type="project" value="UniProtKB-EC"/>
</dbReference>
<comment type="catalytic activity">
    <reaction evidence="7">
        <text>a medium-chain fatty acyl-CoA + H2O = a medium-chain fatty acid + CoA + H(+)</text>
        <dbReference type="Rhea" id="RHEA:68184"/>
        <dbReference type="ChEBI" id="CHEBI:15377"/>
        <dbReference type="ChEBI" id="CHEBI:15378"/>
        <dbReference type="ChEBI" id="CHEBI:57287"/>
        <dbReference type="ChEBI" id="CHEBI:59558"/>
        <dbReference type="ChEBI" id="CHEBI:90546"/>
    </reaction>
</comment>
<comment type="catalytic activity">
    <reaction evidence="2">
        <text>a fatty acyl-CoA + H2O = a fatty acid + CoA + H(+)</text>
        <dbReference type="Rhea" id="RHEA:16781"/>
        <dbReference type="ChEBI" id="CHEBI:15377"/>
        <dbReference type="ChEBI" id="CHEBI:15378"/>
        <dbReference type="ChEBI" id="CHEBI:28868"/>
        <dbReference type="ChEBI" id="CHEBI:57287"/>
        <dbReference type="ChEBI" id="CHEBI:77636"/>
        <dbReference type="EC" id="3.1.2.20"/>
    </reaction>
</comment>
<dbReference type="InterPro" id="IPR003736">
    <property type="entry name" value="PAAI_dom"/>
</dbReference>
<reference evidence="9 10" key="1">
    <citation type="submission" date="2017-01" db="EMBL/GenBank/DDBJ databases">
        <authorList>
            <person name="Varghese N."/>
            <person name="Submissions S."/>
        </authorList>
    </citation>
    <scope>NUCLEOTIDE SEQUENCE [LARGE SCALE GENOMIC DNA]</scope>
    <source>
        <strain evidence="9 10">DSM 18447</strain>
    </source>
</reference>
<dbReference type="CDD" id="cd03443">
    <property type="entry name" value="PaaI_thioesterase"/>
    <property type="match status" value="1"/>
</dbReference>
<accession>A0AA46A6T9</accession>
<evidence type="ECO:0000256" key="5">
    <source>
        <dbReference type="ARBA" id="ARBA00038894"/>
    </source>
</evidence>
<dbReference type="EC" id="3.1.2.20" evidence="5"/>
<dbReference type="PANTHER" id="PTHR43240:SF20">
    <property type="entry name" value="MEDIUM_LONG-CHAIN ACYL-COA THIOESTERASE YIGI"/>
    <property type="match status" value="1"/>
</dbReference>
<evidence type="ECO:0000313" key="9">
    <source>
        <dbReference type="EMBL" id="SIT03474.1"/>
    </source>
</evidence>
<dbReference type="SUPFAM" id="SSF54637">
    <property type="entry name" value="Thioesterase/thiol ester dehydrase-isomerase"/>
    <property type="match status" value="1"/>
</dbReference>